<feature type="transmembrane region" description="Helical" evidence="1">
    <location>
        <begin position="195"/>
        <end position="211"/>
    </location>
</feature>
<feature type="transmembrane region" description="Helical" evidence="1">
    <location>
        <begin position="218"/>
        <end position="242"/>
    </location>
</feature>
<keyword evidence="1" id="KW-0472">Membrane</keyword>
<evidence type="ECO:0000256" key="1">
    <source>
        <dbReference type="SAM" id="Phobius"/>
    </source>
</evidence>
<feature type="transmembrane region" description="Helical" evidence="1">
    <location>
        <begin position="44"/>
        <end position="62"/>
    </location>
</feature>
<feature type="transmembrane region" description="Helical" evidence="1">
    <location>
        <begin position="299"/>
        <end position="318"/>
    </location>
</feature>
<gene>
    <name evidence="2" type="ORF">HYN04_08880</name>
</gene>
<keyword evidence="1" id="KW-1133">Transmembrane helix</keyword>
<dbReference type="EMBL" id="CP029479">
    <property type="protein sequence ID" value="AWM77868.1"/>
    <property type="molecule type" value="Genomic_DNA"/>
</dbReference>
<keyword evidence="1" id="KW-0812">Transmembrane</keyword>
<dbReference type="RefSeq" id="WP_110450435.1">
    <property type="nucleotide sequence ID" value="NZ_CP029479.1"/>
</dbReference>
<feature type="transmembrane region" description="Helical" evidence="1">
    <location>
        <begin position="148"/>
        <end position="165"/>
    </location>
</feature>
<dbReference type="Proteomes" id="UP000247763">
    <property type="component" value="Chromosome"/>
</dbReference>
<proteinExistence type="predicted"/>
<accession>A0A2Z3I274</accession>
<reference evidence="3" key="1">
    <citation type="submission" date="2018-05" db="EMBL/GenBank/DDBJ databases">
        <title>Genome sequencing of Phenylobacterium sp. HYN0004.</title>
        <authorList>
            <person name="Yi H."/>
            <person name="Baek C."/>
        </authorList>
    </citation>
    <scope>NUCLEOTIDE SEQUENCE [LARGE SCALE GENOMIC DNA]</scope>
    <source>
        <strain evidence="3">HYN0004</strain>
    </source>
</reference>
<name>A0A2Z3I274_9CAUL</name>
<dbReference type="GO" id="GO:0016020">
    <property type="term" value="C:membrane"/>
    <property type="evidence" value="ECO:0007669"/>
    <property type="project" value="UniProtKB-SubCell"/>
</dbReference>
<organism evidence="2 3">
    <name type="scientific">Phenylobacterium parvum</name>
    <dbReference type="NCBI Taxonomy" id="2201350"/>
    <lineage>
        <taxon>Bacteria</taxon>
        <taxon>Pseudomonadati</taxon>
        <taxon>Pseudomonadota</taxon>
        <taxon>Alphaproteobacteria</taxon>
        <taxon>Caulobacterales</taxon>
        <taxon>Caulobacteraceae</taxon>
        <taxon>Phenylobacterium</taxon>
    </lineage>
</organism>
<protein>
    <submittedName>
        <fullName evidence="2">Polymerase</fullName>
    </submittedName>
</protein>
<dbReference type="KEGG" id="phb:HYN04_08880"/>
<feature type="transmembrane region" description="Helical" evidence="1">
    <location>
        <begin position="12"/>
        <end position="32"/>
    </location>
</feature>
<dbReference type="AlphaFoldDB" id="A0A2Z3I274"/>
<sequence length="378" mass="39329">MIAGLLVLTPLLGWVGALGFAPAVALAGLLTLPSVRVRSEDRALLLALFTALVWACASIFWSPWRAADLEGQTGLKLVFMLALYGSAVSAARAVPEVRLPGLVKLLAGMTALLAVLLLAEAATGAAAYKVLLTTLGETVRPDFAIKNVAQGLYVLTLLAPPALAAVSGRVRWGLALLLGVGIVVPALAFGYDAPFLALACAVLAAGMVLAFPVRAPRILAGLGAAAFLLAPAIAKGAFILGLDARLAPYLSESWLQRLGYWRKAVDWILARPLPGWGLDASRAFGPGIQLHPHDAALQVWMELGLIGAVAAAIVWASIFSGLSRPRRTPAAAAATATAAAYLAFGAVSFGVWQEWWLALGSLSALACILVLRARPIDV</sequence>
<feature type="transmembrane region" description="Helical" evidence="1">
    <location>
        <begin position="330"/>
        <end position="349"/>
    </location>
</feature>
<feature type="transmembrane region" description="Helical" evidence="1">
    <location>
        <begin position="106"/>
        <end position="128"/>
    </location>
</feature>
<feature type="transmembrane region" description="Helical" evidence="1">
    <location>
        <begin position="74"/>
        <end position="94"/>
    </location>
</feature>
<evidence type="ECO:0000313" key="2">
    <source>
        <dbReference type="EMBL" id="AWM77868.1"/>
    </source>
</evidence>
<feature type="transmembrane region" description="Helical" evidence="1">
    <location>
        <begin position="355"/>
        <end position="373"/>
    </location>
</feature>
<keyword evidence="3" id="KW-1185">Reference proteome</keyword>
<evidence type="ECO:0000313" key="3">
    <source>
        <dbReference type="Proteomes" id="UP000247763"/>
    </source>
</evidence>
<dbReference type="OrthoDB" id="8050531at2"/>
<feature type="transmembrane region" description="Helical" evidence="1">
    <location>
        <begin position="172"/>
        <end position="189"/>
    </location>
</feature>